<evidence type="ECO:0000313" key="2">
    <source>
        <dbReference type="EMBL" id="EHY64592.1"/>
    </source>
</evidence>
<feature type="transmembrane region" description="Helical" evidence="1">
    <location>
        <begin position="106"/>
        <end position="128"/>
    </location>
</feature>
<evidence type="ECO:0000256" key="1">
    <source>
        <dbReference type="SAM" id="Phobius"/>
    </source>
</evidence>
<name>H8ZFN1_NEMA1</name>
<feature type="transmembrane region" description="Helical" evidence="1">
    <location>
        <begin position="194"/>
        <end position="215"/>
    </location>
</feature>
<dbReference type="Proteomes" id="UP000005622">
    <property type="component" value="Unassembled WGS sequence"/>
</dbReference>
<organism evidence="2">
    <name type="scientific">Nematocida ausubeli (strain ATCC PRA-371 / ERTm2)</name>
    <name type="common">Nematode killer fungus</name>
    <dbReference type="NCBI Taxonomy" id="1913371"/>
    <lineage>
        <taxon>Eukaryota</taxon>
        <taxon>Fungi</taxon>
        <taxon>Fungi incertae sedis</taxon>
        <taxon>Microsporidia</taxon>
        <taxon>Nematocida</taxon>
    </lineage>
</organism>
<keyword evidence="1" id="KW-1133">Transmembrane helix</keyword>
<sequence length="391" mass="42116">MSVVITEVVTHVGQVLTTSADAGKVFGLFGNGIGCIVTSSTAISVATAAVGVLVHVAMMWFDISQTATPKNPNLVISLADLTRERFSDILQIANNTVISLSLLQNIGIMVISVIAAIFIHVMVTFSLIETSLAAGKVVGRVASVAGMKDAVEYPEEGAGFMREDVDGDTPGYFSIKVSRVGRFVSIFSFSKYEILMMALRSSCLVVIGFVVMWLGSVSLGYLLPSLFGTILRPNLVGLSSWSLMGLDALTGTESMGLVSALFSGLIDWATTVYLLFIVFFKNTQYLTNIILSFITTLFVIPAFYSLARLRPKESIKSTADSAIYVACVLLSIFLGMATLIVMLYPIRVISLVFPLIQRILEYPLRVIACTSSKALDQIDAVRIISSGNVPL</sequence>
<gene>
    <name evidence="2" type="ORF">NERG_02402</name>
</gene>
<keyword evidence="1" id="KW-0812">Transmembrane</keyword>
<protein>
    <submittedName>
        <fullName evidence="2">Uncharacterized protein</fullName>
    </submittedName>
</protein>
<feature type="transmembrane region" description="Helical" evidence="1">
    <location>
        <begin position="285"/>
        <end position="309"/>
    </location>
</feature>
<feature type="transmembrane region" description="Helical" evidence="1">
    <location>
        <begin position="256"/>
        <end position="279"/>
    </location>
</feature>
<feature type="transmembrane region" description="Helical" evidence="1">
    <location>
        <begin position="33"/>
        <end position="61"/>
    </location>
</feature>
<reference evidence="2" key="1">
    <citation type="submission" date="2011-03" db="EMBL/GenBank/DDBJ databases">
        <title>The Genome Sequence of Nematocida sp1 strain ERTm2.</title>
        <authorList>
            <consortium name="The Broad Institute Genome Sequencing Platform"/>
            <consortium name="The Broad Institute Genome Sequencing Center for Infectious Disease"/>
            <person name="Cuomo C."/>
            <person name="Troemel E."/>
            <person name="Young S.K."/>
            <person name="Zeng Q."/>
            <person name="Gargeya S."/>
            <person name="Fitzgerald M."/>
            <person name="Haas B."/>
            <person name="Abouelleil A."/>
            <person name="Alvarado L."/>
            <person name="Arachchi H.M."/>
            <person name="Berlin A."/>
            <person name="Brown A."/>
            <person name="Chapman S.B."/>
            <person name="Chen Z."/>
            <person name="Dunbar C."/>
            <person name="Freedman E."/>
            <person name="Gearin G."/>
            <person name="Gellesch M."/>
            <person name="Goldberg J."/>
            <person name="Griggs A."/>
            <person name="Gujja S."/>
            <person name="Heilman E.R."/>
            <person name="Heiman D."/>
            <person name="Howarth C."/>
            <person name="Larson L."/>
            <person name="Lui A."/>
            <person name="MacDonald P.J.P."/>
            <person name="Mehta T."/>
            <person name="Montmayeur A."/>
            <person name="Murphy C."/>
            <person name="Neiman D."/>
            <person name="Pearson M."/>
            <person name="Priest M."/>
            <person name="Roberts A."/>
            <person name="Saif S."/>
            <person name="Shea T."/>
            <person name="Shenoy N."/>
            <person name="Sisk P."/>
            <person name="Stolte C."/>
            <person name="Sykes S."/>
            <person name="White J."/>
            <person name="Yandava C."/>
            <person name="Wortman J."/>
            <person name="Nusbaum C."/>
            <person name="Birren B."/>
        </authorList>
    </citation>
    <scope>NUCLEOTIDE SEQUENCE</scope>
    <source>
        <strain evidence="2">ERTm2</strain>
    </source>
</reference>
<proteinExistence type="predicted"/>
<feature type="transmembrane region" description="Helical" evidence="1">
    <location>
        <begin position="321"/>
        <end position="344"/>
    </location>
</feature>
<keyword evidence="1" id="KW-0472">Membrane</keyword>
<dbReference type="AlphaFoldDB" id="H8ZFN1"/>
<dbReference type="EMBL" id="JH604640">
    <property type="protein sequence ID" value="EHY64592.1"/>
    <property type="molecule type" value="Genomic_DNA"/>
</dbReference>
<accession>H8ZFN1</accession>
<dbReference type="HOGENOM" id="CLU_706142_0_0_1"/>